<protein>
    <submittedName>
        <fullName evidence="2">Polysaccharide deacetylase</fullName>
    </submittedName>
</protein>
<dbReference type="GO" id="GO:0005975">
    <property type="term" value="P:carbohydrate metabolic process"/>
    <property type="evidence" value="ECO:0007669"/>
    <property type="project" value="InterPro"/>
</dbReference>
<dbReference type="AlphaFoldDB" id="A0A3P4AZ87"/>
<evidence type="ECO:0000259" key="1">
    <source>
        <dbReference type="Pfam" id="PF01522"/>
    </source>
</evidence>
<reference evidence="2 3" key="1">
    <citation type="submission" date="2018-10" db="EMBL/GenBank/DDBJ databases">
        <authorList>
            <person name="Criscuolo A."/>
        </authorList>
    </citation>
    <scope>NUCLEOTIDE SEQUENCE [LARGE SCALE GENOMIC DNA]</scope>
    <source>
        <strain evidence="2">DnA1</strain>
    </source>
</reference>
<dbReference type="PANTHER" id="PTHR43123:SF4">
    <property type="entry name" value="POLYSACCHARIDE DEACETYLASE"/>
    <property type="match status" value="1"/>
</dbReference>
<dbReference type="Proteomes" id="UP000277294">
    <property type="component" value="Unassembled WGS sequence"/>
</dbReference>
<dbReference type="SUPFAM" id="SSF88713">
    <property type="entry name" value="Glycoside hydrolase/deacetylase"/>
    <property type="match status" value="1"/>
</dbReference>
<dbReference type="RefSeq" id="WP_124078735.1">
    <property type="nucleotide sequence ID" value="NZ_UWPJ01000013.1"/>
</dbReference>
<dbReference type="Gene3D" id="3.20.20.370">
    <property type="entry name" value="Glycoside hydrolase/deacetylase"/>
    <property type="match status" value="1"/>
</dbReference>
<keyword evidence="3" id="KW-1185">Reference proteome</keyword>
<dbReference type="OrthoDB" id="9787041at2"/>
<feature type="domain" description="NodB homology" evidence="1">
    <location>
        <begin position="68"/>
        <end position="179"/>
    </location>
</feature>
<dbReference type="PANTHER" id="PTHR43123">
    <property type="entry name" value="POLYSACCHARIDE DEACETYLASE-RELATED"/>
    <property type="match status" value="1"/>
</dbReference>
<evidence type="ECO:0000313" key="2">
    <source>
        <dbReference type="EMBL" id="VCU69389.1"/>
    </source>
</evidence>
<accession>A0A3P4AZ87</accession>
<dbReference type="Pfam" id="PF01522">
    <property type="entry name" value="Polysacc_deac_1"/>
    <property type="match status" value="1"/>
</dbReference>
<sequence>MSIDYGKLFAPHQPATHRPPDFAWPDGKRLAFWLAPNIEYYEVDPKPNATRAPWPRPFPDMQNWSWRDYGNRVGVWRCLELFDKHGMSGSVSLNSAMCQHLPQVVQPFVDRGWELFCHGQYNTRYVFGETPDQEREHLQAACNEIAAFSGAKVRGLLSPALTYNVSTLEGAVACGLDYVFDLGAADSVLPLAVGDSRLLSIPYSSELNDFFAVVVGGLSAHAYVERFKAQFDQLLKDSEVQPKVVGLPLHPYLIGMPQYIWALDQILLHVKSCRDMVWITQARAIADYYDQKLDASGAHALSAPGVST</sequence>
<organism evidence="2 3">
    <name type="scientific">Pigmentiphaga humi</name>
    <dbReference type="NCBI Taxonomy" id="2478468"/>
    <lineage>
        <taxon>Bacteria</taxon>
        <taxon>Pseudomonadati</taxon>
        <taxon>Pseudomonadota</taxon>
        <taxon>Betaproteobacteria</taxon>
        <taxon>Burkholderiales</taxon>
        <taxon>Alcaligenaceae</taxon>
        <taxon>Pigmentiphaga</taxon>
    </lineage>
</organism>
<dbReference type="GO" id="GO:0016810">
    <property type="term" value="F:hydrolase activity, acting on carbon-nitrogen (but not peptide) bonds"/>
    <property type="evidence" value="ECO:0007669"/>
    <property type="project" value="InterPro"/>
</dbReference>
<dbReference type="InterPro" id="IPR002509">
    <property type="entry name" value="NODB_dom"/>
</dbReference>
<gene>
    <name evidence="2" type="ORF">PIGHUM_01451</name>
</gene>
<name>A0A3P4AZ87_9BURK</name>
<dbReference type="InterPro" id="IPR011330">
    <property type="entry name" value="Glyco_hydro/deAcase_b/a-brl"/>
</dbReference>
<proteinExistence type="predicted"/>
<evidence type="ECO:0000313" key="3">
    <source>
        <dbReference type="Proteomes" id="UP000277294"/>
    </source>
</evidence>
<dbReference type="EMBL" id="UWPJ01000013">
    <property type="protein sequence ID" value="VCU69389.1"/>
    <property type="molecule type" value="Genomic_DNA"/>
</dbReference>